<feature type="domain" description="Exonuclease" evidence="9">
    <location>
        <begin position="359"/>
        <end position="532"/>
    </location>
</feature>
<keyword evidence="3 10" id="KW-0269">Exonuclease</keyword>
<dbReference type="CDD" id="cd09898">
    <property type="entry name" value="H3TH_53EXO"/>
    <property type="match status" value="1"/>
</dbReference>
<dbReference type="AlphaFoldDB" id="A0A1H1Y3A6"/>
<dbReference type="Pfam" id="PF02739">
    <property type="entry name" value="5_3_exonuc_N"/>
    <property type="match status" value="1"/>
</dbReference>
<evidence type="ECO:0000259" key="8">
    <source>
        <dbReference type="SMART" id="SM00475"/>
    </source>
</evidence>
<evidence type="ECO:0000256" key="5">
    <source>
        <dbReference type="ARBA" id="ARBA00049957"/>
    </source>
</evidence>
<dbReference type="Gene3D" id="3.30.420.10">
    <property type="entry name" value="Ribonuclease H-like superfamily/Ribonuclease H"/>
    <property type="match status" value="1"/>
</dbReference>
<dbReference type="NCBIfam" id="NF005927">
    <property type="entry name" value="PRK07942.1"/>
    <property type="match status" value="1"/>
</dbReference>
<dbReference type="InterPro" id="IPR008918">
    <property type="entry name" value="HhH2"/>
</dbReference>
<dbReference type="InterPro" id="IPR020045">
    <property type="entry name" value="DNA_polI_H3TH"/>
</dbReference>
<feature type="region of interest" description="Disordered" evidence="7">
    <location>
        <begin position="300"/>
        <end position="353"/>
    </location>
</feature>
<evidence type="ECO:0000256" key="2">
    <source>
        <dbReference type="ARBA" id="ARBA00022801"/>
    </source>
</evidence>
<comment type="function">
    <text evidence="5">5'-3' exonuclease acting preferentially on double-stranded DNA.</text>
</comment>
<dbReference type="InterPro" id="IPR029060">
    <property type="entry name" value="PIN-like_dom_sf"/>
</dbReference>
<dbReference type="GO" id="GO:0008409">
    <property type="term" value="F:5'-3' exonuclease activity"/>
    <property type="evidence" value="ECO:0007669"/>
    <property type="project" value="InterPro"/>
</dbReference>
<proteinExistence type="predicted"/>
<feature type="compositionally biased region" description="Low complexity" evidence="7">
    <location>
        <begin position="329"/>
        <end position="343"/>
    </location>
</feature>
<dbReference type="Pfam" id="PF00929">
    <property type="entry name" value="RNase_T"/>
    <property type="match status" value="1"/>
</dbReference>
<dbReference type="SUPFAM" id="SSF47807">
    <property type="entry name" value="5' to 3' exonuclease, C-terminal subdomain"/>
    <property type="match status" value="1"/>
</dbReference>
<dbReference type="RefSeq" id="WP_231938927.1">
    <property type="nucleotide sequence ID" value="NZ_LT629739.1"/>
</dbReference>
<evidence type="ECO:0000313" key="11">
    <source>
        <dbReference type="Proteomes" id="UP000199700"/>
    </source>
</evidence>
<dbReference type="CDD" id="cd06127">
    <property type="entry name" value="DEDDh"/>
    <property type="match status" value="1"/>
</dbReference>
<dbReference type="Gene3D" id="1.10.150.20">
    <property type="entry name" value="5' to 3' exonuclease, C-terminal subdomain"/>
    <property type="match status" value="1"/>
</dbReference>
<evidence type="ECO:0000256" key="4">
    <source>
        <dbReference type="ARBA" id="ARBA00023125"/>
    </source>
</evidence>
<evidence type="ECO:0000256" key="7">
    <source>
        <dbReference type="SAM" id="MobiDB-lite"/>
    </source>
</evidence>
<evidence type="ECO:0000256" key="6">
    <source>
        <dbReference type="ARBA" id="ARBA00050026"/>
    </source>
</evidence>
<dbReference type="EMBL" id="LT629739">
    <property type="protein sequence ID" value="SDT15883.1"/>
    <property type="molecule type" value="Genomic_DNA"/>
</dbReference>
<dbReference type="GO" id="GO:0017108">
    <property type="term" value="F:5'-flap endonuclease activity"/>
    <property type="evidence" value="ECO:0007669"/>
    <property type="project" value="InterPro"/>
</dbReference>
<dbReference type="PANTHER" id="PTHR42646">
    <property type="entry name" value="FLAP ENDONUCLEASE XNI"/>
    <property type="match status" value="1"/>
</dbReference>
<dbReference type="InterPro" id="IPR036397">
    <property type="entry name" value="RNaseH_sf"/>
</dbReference>
<dbReference type="SUPFAM" id="SSF88723">
    <property type="entry name" value="PIN domain-like"/>
    <property type="match status" value="1"/>
</dbReference>
<accession>A0A1H1Y3A6</accession>
<evidence type="ECO:0000313" key="10">
    <source>
        <dbReference type="EMBL" id="SDT15883.1"/>
    </source>
</evidence>
<dbReference type="InterPro" id="IPR038969">
    <property type="entry name" value="FEN"/>
</dbReference>
<dbReference type="InterPro" id="IPR013520">
    <property type="entry name" value="Ribonucl_H"/>
</dbReference>
<evidence type="ECO:0000256" key="3">
    <source>
        <dbReference type="ARBA" id="ARBA00022839"/>
    </source>
</evidence>
<protein>
    <recommendedName>
        <fullName evidence="6">5'-3' exonuclease</fullName>
    </recommendedName>
</protein>
<dbReference type="InterPro" id="IPR020046">
    <property type="entry name" value="5-3_exonucl_a-hlix_arch_N"/>
</dbReference>
<dbReference type="SUPFAM" id="SSF53098">
    <property type="entry name" value="Ribonuclease H-like"/>
    <property type="match status" value="1"/>
</dbReference>
<dbReference type="GO" id="GO:0033567">
    <property type="term" value="P:DNA replication, Okazaki fragment processing"/>
    <property type="evidence" value="ECO:0007669"/>
    <property type="project" value="InterPro"/>
</dbReference>
<dbReference type="SMART" id="SM00279">
    <property type="entry name" value="HhH2"/>
    <property type="match status" value="1"/>
</dbReference>
<dbReference type="Proteomes" id="UP000199700">
    <property type="component" value="Chromosome"/>
</dbReference>
<dbReference type="PANTHER" id="PTHR42646:SF2">
    <property type="entry name" value="5'-3' EXONUCLEASE FAMILY PROTEIN"/>
    <property type="match status" value="1"/>
</dbReference>
<dbReference type="InterPro" id="IPR002421">
    <property type="entry name" value="5-3_exonuclease"/>
</dbReference>
<dbReference type="CDD" id="cd09859">
    <property type="entry name" value="PIN_53EXO"/>
    <property type="match status" value="1"/>
</dbReference>
<name>A0A1H1Y3A6_BRESA</name>
<dbReference type="SMART" id="SM00479">
    <property type="entry name" value="EXOIII"/>
    <property type="match status" value="1"/>
</dbReference>
<dbReference type="Gene3D" id="3.40.50.1010">
    <property type="entry name" value="5'-nuclease"/>
    <property type="match status" value="1"/>
</dbReference>
<evidence type="ECO:0000259" key="9">
    <source>
        <dbReference type="SMART" id="SM00479"/>
    </source>
</evidence>
<dbReference type="STRING" id="629680.SAMN04489751_3947"/>
<dbReference type="Pfam" id="PF01367">
    <property type="entry name" value="5_3_exonuc"/>
    <property type="match status" value="1"/>
</dbReference>
<keyword evidence="11" id="KW-1185">Reference proteome</keyword>
<gene>
    <name evidence="10" type="ORF">SAMN04489751_3947</name>
</gene>
<keyword evidence="2" id="KW-0378">Hydrolase</keyword>
<dbReference type="GO" id="GO:0003677">
    <property type="term" value="F:DNA binding"/>
    <property type="evidence" value="ECO:0007669"/>
    <property type="project" value="UniProtKB-KW"/>
</dbReference>
<feature type="compositionally biased region" description="Polar residues" evidence="7">
    <location>
        <begin position="300"/>
        <end position="315"/>
    </location>
</feature>
<sequence length="577" mass="61144">MKPLVLIDTPALYYRAFYSVPDSIVNDEGQPVNAVRGVLDAIAQMIRRFDSPRVVATMDADWRPAFRTAIMPEYKAARVKDAEAGTEIPSELAVQLPIMTAVMSAAGIPIAEVDGTEADDVIATMAAESRTPVVIVSPDRDLLALIDAATDVSVLRPRKGGEWEAITQADLPETYGVPDGTRYRELAAMRGDPSDGLPGAPGIGEKTAATLLANFGSLESIIKAAKAGVKTGGLSPKRAITLIEVEETLHKTIEVMRCLTDVAHGLDLETVPGVLDRAAVEAAARGQNIRRSVDNLVTTLGSADNGSRAETNPSTGAPPQPFAMTTGTSAAAPAQVSAADSPATPLPGPVSADSWSQSRLVGFDLETTGVDPSTARIVTAAFVESVDSSRTWLADPGVEIPEPARAVHGITTEFAQANGAPIAEVVAELCTVLADLKADDAVVVGHNVVYDLSVLAAEVRRHQPHIDLAALLPTIIDTFVLDKRVEQFRRGKRTLTETAKRWKVTLLDAHDAAADALAALDISRALAESSAEIAKLTRDEIMTSQGEWKRAQAADLQSWLRRKGNAEAVVDGSWPMA</sequence>
<organism evidence="10 11">
    <name type="scientific">Brevibacterium sandarakinum</name>
    <dbReference type="NCBI Taxonomy" id="629680"/>
    <lineage>
        <taxon>Bacteria</taxon>
        <taxon>Bacillati</taxon>
        <taxon>Actinomycetota</taxon>
        <taxon>Actinomycetes</taxon>
        <taxon>Micrococcales</taxon>
        <taxon>Brevibacteriaceae</taxon>
        <taxon>Brevibacterium</taxon>
    </lineage>
</organism>
<reference evidence="10" key="1">
    <citation type="submission" date="2016-10" db="EMBL/GenBank/DDBJ databases">
        <authorList>
            <person name="Varghese N."/>
            <person name="Submissions S."/>
        </authorList>
    </citation>
    <scope>NUCLEOTIDE SEQUENCE [LARGE SCALE GENOMIC DNA]</scope>
    <source>
        <strain evidence="10">DSM 22082</strain>
    </source>
</reference>
<dbReference type="SMART" id="SM00475">
    <property type="entry name" value="53EXOc"/>
    <property type="match status" value="1"/>
</dbReference>
<dbReference type="InterPro" id="IPR012337">
    <property type="entry name" value="RNaseH-like_sf"/>
</dbReference>
<evidence type="ECO:0000256" key="1">
    <source>
        <dbReference type="ARBA" id="ARBA00022722"/>
    </source>
</evidence>
<keyword evidence="1" id="KW-0540">Nuclease</keyword>
<feature type="domain" description="5'-3' exonuclease" evidence="8">
    <location>
        <begin position="2"/>
        <end position="281"/>
    </location>
</feature>
<keyword evidence="4" id="KW-0238">DNA-binding</keyword>
<dbReference type="InterPro" id="IPR036279">
    <property type="entry name" value="5-3_exonuclease_C_sf"/>
</dbReference>